<dbReference type="RefSeq" id="WP_100288073.1">
    <property type="nucleotide sequence ID" value="NZ_PHHA01000003.1"/>
</dbReference>
<comment type="caution">
    <text evidence="11">The sequence shown here is derived from an EMBL/GenBank/DDBJ whole genome shotgun (WGS) entry which is preliminary data.</text>
</comment>
<dbReference type="AlphaFoldDB" id="A0A2M8S4T8"/>
<evidence type="ECO:0000256" key="2">
    <source>
        <dbReference type="ARBA" id="ARBA00022490"/>
    </source>
</evidence>
<name>A0A2M8S4T8_9PAST</name>
<dbReference type="PANTHER" id="PTHR43766:SF1">
    <property type="entry name" value="TRYPTOPHAN--TRNA LIGASE, MITOCHONDRIAL"/>
    <property type="match status" value="1"/>
</dbReference>
<dbReference type="GO" id="GO:0005829">
    <property type="term" value="C:cytosol"/>
    <property type="evidence" value="ECO:0007669"/>
    <property type="project" value="TreeGrafter"/>
</dbReference>
<dbReference type="PRINTS" id="PR01039">
    <property type="entry name" value="TRNASYNTHTRP"/>
</dbReference>
<dbReference type="Gene3D" id="1.10.240.10">
    <property type="entry name" value="Tyrosyl-Transfer RNA Synthetase"/>
    <property type="match status" value="1"/>
</dbReference>
<dbReference type="EMBL" id="PHHA01000003">
    <property type="protein sequence ID" value="PJG86141.1"/>
    <property type="molecule type" value="Genomic_DNA"/>
</dbReference>
<feature type="short sequence motif" description="'HIGH' region" evidence="9">
    <location>
        <begin position="12"/>
        <end position="20"/>
    </location>
</feature>
<evidence type="ECO:0000256" key="4">
    <source>
        <dbReference type="ARBA" id="ARBA00022741"/>
    </source>
</evidence>
<comment type="subunit">
    <text evidence="9">Homodimer.</text>
</comment>
<keyword evidence="4 9" id="KW-0547">Nucleotide-binding</keyword>
<evidence type="ECO:0000256" key="1">
    <source>
        <dbReference type="ARBA" id="ARBA00005594"/>
    </source>
</evidence>
<evidence type="ECO:0000256" key="9">
    <source>
        <dbReference type="HAMAP-Rule" id="MF_00140"/>
    </source>
</evidence>
<gene>
    <name evidence="9 11" type="primary">trpS</name>
    <name evidence="11" type="ORF">CVP05_02925</name>
</gene>
<dbReference type="InterPro" id="IPR001412">
    <property type="entry name" value="aa-tRNA-synth_I_CS"/>
</dbReference>
<keyword evidence="6 9" id="KW-0648">Protein biosynthesis</keyword>
<evidence type="ECO:0000256" key="10">
    <source>
        <dbReference type="RuleBase" id="RU363036"/>
    </source>
</evidence>
<evidence type="ECO:0000256" key="6">
    <source>
        <dbReference type="ARBA" id="ARBA00022917"/>
    </source>
</evidence>
<dbReference type="Gene3D" id="3.40.50.620">
    <property type="entry name" value="HUPs"/>
    <property type="match status" value="1"/>
</dbReference>
<sequence length="334" mass="37527">MTKPVVFSGVQPSGELTIGNYLGALRQFVQMQDDYDCLYCIVDQHAITVRQDPQALRKASLDVLALYLACGIDPKKSTVFIQSHVPEHAQLAWVLNCYTYFGEMGRMTQFKDKSARHADNINVGLFTYPVLMAADILLYQANQVPVGEDQKQHLEITRDIANRFNALYGEGMFAIPEVFIAKSGARVMSLQDPEKKMSKSDDNRNNVITLLEDPKSVAKKIKRAVTDSDEPPIVRYDRQNKAGVSNLIDILHGVTGKPIAEIEAEFEGKMYGHLKTEVADRVSEMLIGLQERFWHYRNNEELLNQIAAEGATKARQKAKATLEKVYNAIGFVMP</sequence>
<keyword evidence="12" id="KW-1185">Reference proteome</keyword>
<organism evidence="11 12">
    <name type="scientific">Conservatibacter flavescens</name>
    <dbReference type="NCBI Taxonomy" id="28161"/>
    <lineage>
        <taxon>Bacteria</taxon>
        <taxon>Pseudomonadati</taxon>
        <taxon>Pseudomonadota</taxon>
        <taxon>Gammaproteobacteria</taxon>
        <taxon>Pasteurellales</taxon>
        <taxon>Pasteurellaceae</taxon>
        <taxon>Conservatibacter</taxon>
    </lineage>
</organism>
<comment type="similarity">
    <text evidence="1 9 10">Belongs to the class-I aminoacyl-tRNA synthetase family.</text>
</comment>
<dbReference type="GO" id="GO:0006436">
    <property type="term" value="P:tryptophanyl-tRNA aminoacylation"/>
    <property type="evidence" value="ECO:0007669"/>
    <property type="project" value="UniProtKB-UniRule"/>
</dbReference>
<keyword evidence="5 9" id="KW-0067">ATP-binding</keyword>
<evidence type="ECO:0000313" key="12">
    <source>
        <dbReference type="Proteomes" id="UP000229329"/>
    </source>
</evidence>
<feature type="binding site" evidence="9">
    <location>
        <begin position="147"/>
        <end position="149"/>
    </location>
    <ligand>
        <name>ATP</name>
        <dbReference type="ChEBI" id="CHEBI:30616"/>
    </ligand>
</feature>
<evidence type="ECO:0000256" key="8">
    <source>
        <dbReference type="ARBA" id="ARBA00049929"/>
    </source>
</evidence>
<dbReference type="CDD" id="cd00806">
    <property type="entry name" value="TrpRS_core"/>
    <property type="match status" value="1"/>
</dbReference>
<dbReference type="HAMAP" id="MF_00140_B">
    <property type="entry name" value="Trp_tRNA_synth_B"/>
    <property type="match status" value="1"/>
</dbReference>
<dbReference type="GO" id="GO:0005524">
    <property type="term" value="F:ATP binding"/>
    <property type="evidence" value="ECO:0007669"/>
    <property type="project" value="UniProtKB-UniRule"/>
</dbReference>
<comment type="subcellular location">
    <subcellularLocation>
        <location evidence="9">Cytoplasm</location>
    </subcellularLocation>
</comment>
<evidence type="ECO:0000256" key="3">
    <source>
        <dbReference type="ARBA" id="ARBA00022598"/>
    </source>
</evidence>
<dbReference type="PANTHER" id="PTHR43766">
    <property type="entry name" value="TRYPTOPHAN--TRNA LIGASE, MITOCHONDRIAL"/>
    <property type="match status" value="1"/>
</dbReference>
<feature type="binding site" evidence="9">
    <location>
        <position position="135"/>
    </location>
    <ligand>
        <name>L-tryptophan</name>
        <dbReference type="ChEBI" id="CHEBI:57912"/>
    </ligand>
</feature>
<feature type="binding site" evidence="9">
    <location>
        <begin position="11"/>
        <end position="13"/>
    </location>
    <ligand>
        <name>ATP</name>
        <dbReference type="ChEBI" id="CHEBI:30616"/>
    </ligand>
</feature>
<protein>
    <recommendedName>
        <fullName evidence="9">Tryptophan--tRNA ligase</fullName>
        <ecNumber evidence="9">6.1.1.2</ecNumber>
    </recommendedName>
    <alternativeName>
        <fullName evidence="9">Tryptophanyl-tRNA synthetase</fullName>
        <shortName evidence="9">TrpRS</shortName>
    </alternativeName>
</protein>
<dbReference type="PROSITE" id="PS00178">
    <property type="entry name" value="AA_TRNA_LIGASE_I"/>
    <property type="match status" value="1"/>
</dbReference>
<dbReference type="SUPFAM" id="SSF52374">
    <property type="entry name" value="Nucleotidylyl transferase"/>
    <property type="match status" value="1"/>
</dbReference>
<accession>A0A2M8S4T8</accession>
<keyword evidence="2 9" id="KW-0963">Cytoplasm</keyword>
<evidence type="ECO:0000256" key="5">
    <source>
        <dbReference type="ARBA" id="ARBA00022840"/>
    </source>
</evidence>
<dbReference type="InterPro" id="IPR002305">
    <property type="entry name" value="aa-tRNA-synth_Ic"/>
</dbReference>
<evidence type="ECO:0000256" key="7">
    <source>
        <dbReference type="ARBA" id="ARBA00023146"/>
    </source>
</evidence>
<comment type="catalytic activity">
    <reaction evidence="8 9">
        <text>tRNA(Trp) + L-tryptophan + ATP = L-tryptophyl-tRNA(Trp) + AMP + diphosphate + H(+)</text>
        <dbReference type="Rhea" id="RHEA:24080"/>
        <dbReference type="Rhea" id="RHEA-COMP:9671"/>
        <dbReference type="Rhea" id="RHEA-COMP:9705"/>
        <dbReference type="ChEBI" id="CHEBI:15378"/>
        <dbReference type="ChEBI" id="CHEBI:30616"/>
        <dbReference type="ChEBI" id="CHEBI:33019"/>
        <dbReference type="ChEBI" id="CHEBI:57912"/>
        <dbReference type="ChEBI" id="CHEBI:78442"/>
        <dbReference type="ChEBI" id="CHEBI:78535"/>
        <dbReference type="ChEBI" id="CHEBI:456215"/>
        <dbReference type="EC" id="6.1.1.2"/>
    </reaction>
</comment>
<feature type="binding site" evidence="9">
    <location>
        <begin position="19"/>
        <end position="20"/>
    </location>
    <ligand>
        <name>ATP</name>
        <dbReference type="ChEBI" id="CHEBI:30616"/>
    </ligand>
</feature>
<feature type="short sequence motif" description="'KMSKS' region" evidence="9">
    <location>
        <begin position="196"/>
        <end position="200"/>
    </location>
</feature>
<reference evidence="11 12" key="1">
    <citation type="submission" date="2017-11" db="EMBL/GenBank/DDBJ databases">
        <title>Reclassification of Bisgaard taxon 7 as Conservatibacter flavescens gen. nov., sp. nov.</title>
        <authorList>
            <person name="Christensen H."/>
        </authorList>
    </citation>
    <scope>NUCLEOTIDE SEQUENCE [LARGE SCALE GENOMIC DNA]</scope>
    <source>
        <strain evidence="11 12">7_4</strain>
    </source>
</reference>
<dbReference type="OrthoDB" id="9801042at2"/>
<dbReference type="FunFam" id="1.10.240.10:FF:000002">
    <property type="entry name" value="Tryptophan--tRNA ligase"/>
    <property type="match status" value="1"/>
</dbReference>
<dbReference type="EC" id="6.1.1.2" evidence="9"/>
<dbReference type="FunFam" id="3.40.50.620:FF:000024">
    <property type="entry name" value="Tryptophan--tRNA ligase"/>
    <property type="match status" value="1"/>
</dbReference>
<dbReference type="GO" id="GO:0004830">
    <property type="term" value="F:tryptophan-tRNA ligase activity"/>
    <property type="evidence" value="ECO:0007669"/>
    <property type="project" value="UniProtKB-UniRule"/>
</dbReference>
<feature type="binding site" evidence="9">
    <location>
        <position position="187"/>
    </location>
    <ligand>
        <name>ATP</name>
        <dbReference type="ChEBI" id="CHEBI:30616"/>
    </ligand>
</feature>
<dbReference type="Pfam" id="PF00579">
    <property type="entry name" value="tRNA-synt_1b"/>
    <property type="match status" value="1"/>
</dbReference>
<dbReference type="InterPro" id="IPR050203">
    <property type="entry name" value="Trp-tRNA_synthetase"/>
</dbReference>
<proteinExistence type="inferred from homology"/>
<dbReference type="InterPro" id="IPR014729">
    <property type="entry name" value="Rossmann-like_a/b/a_fold"/>
</dbReference>
<dbReference type="InterPro" id="IPR024109">
    <property type="entry name" value="Trp-tRNA-ligase_bac-type"/>
</dbReference>
<keyword evidence="7 9" id="KW-0030">Aminoacyl-tRNA synthetase</keyword>
<evidence type="ECO:0000313" key="11">
    <source>
        <dbReference type="EMBL" id="PJG86141.1"/>
    </source>
</evidence>
<feature type="binding site" evidence="9">
    <location>
        <begin position="196"/>
        <end position="200"/>
    </location>
    <ligand>
        <name>ATP</name>
        <dbReference type="ChEBI" id="CHEBI:30616"/>
    </ligand>
</feature>
<dbReference type="InterPro" id="IPR002306">
    <property type="entry name" value="Trp-tRNA-ligase"/>
</dbReference>
<keyword evidence="3 9" id="KW-0436">Ligase</keyword>
<dbReference type="Proteomes" id="UP000229329">
    <property type="component" value="Unassembled WGS sequence"/>
</dbReference>
<comment type="function">
    <text evidence="9">Catalyzes the attachment of tryptophan to tRNA(Trp).</text>
</comment>
<dbReference type="NCBIfam" id="TIGR00233">
    <property type="entry name" value="trpS"/>
    <property type="match status" value="1"/>
</dbReference>